<dbReference type="EnsemblPlants" id="Pp3c25_3740V3.2">
    <property type="protein sequence ID" value="Pp3c25_3740V3.2"/>
    <property type="gene ID" value="Pp3c25_3740"/>
</dbReference>
<dbReference type="EnsemblPlants" id="Pp3c25_3740V3.1">
    <property type="protein sequence ID" value="Pp3c25_3740V3.1"/>
    <property type="gene ID" value="Pp3c25_3740"/>
</dbReference>
<proteinExistence type="predicted"/>
<dbReference type="Gramene" id="Pp3c25_3740V3.2">
    <property type="protein sequence ID" value="Pp3c25_3740V3.2"/>
    <property type="gene ID" value="Pp3c25_3740"/>
</dbReference>
<dbReference type="Gramene" id="Pp3c25_3740V3.1">
    <property type="protein sequence ID" value="Pp3c25_3740V3.1"/>
    <property type="gene ID" value="Pp3c25_3740"/>
</dbReference>
<evidence type="ECO:0000313" key="3">
    <source>
        <dbReference type="Proteomes" id="UP000006727"/>
    </source>
</evidence>
<evidence type="ECO:0000313" key="2">
    <source>
        <dbReference type="EnsemblPlants" id="Pp3c25_3740V3.1"/>
    </source>
</evidence>
<accession>A0A2K1IDP7</accession>
<name>A0A2K1IDP7_PHYPA</name>
<protein>
    <submittedName>
        <fullName evidence="1 2">Uncharacterized protein</fullName>
    </submittedName>
</protein>
<reference evidence="1 3" key="2">
    <citation type="journal article" date="2018" name="Plant J.">
        <title>The Physcomitrella patens chromosome-scale assembly reveals moss genome structure and evolution.</title>
        <authorList>
            <person name="Lang D."/>
            <person name="Ullrich K.K."/>
            <person name="Murat F."/>
            <person name="Fuchs J."/>
            <person name="Jenkins J."/>
            <person name="Haas F.B."/>
            <person name="Piednoel M."/>
            <person name="Gundlach H."/>
            <person name="Van Bel M."/>
            <person name="Meyberg R."/>
            <person name="Vives C."/>
            <person name="Morata J."/>
            <person name="Symeonidi A."/>
            <person name="Hiss M."/>
            <person name="Muchero W."/>
            <person name="Kamisugi Y."/>
            <person name="Saleh O."/>
            <person name="Blanc G."/>
            <person name="Decker E.L."/>
            <person name="van Gessel N."/>
            <person name="Grimwood J."/>
            <person name="Hayes R.D."/>
            <person name="Graham S.W."/>
            <person name="Gunter L.E."/>
            <person name="McDaniel S.F."/>
            <person name="Hoernstein S.N.W."/>
            <person name="Larsson A."/>
            <person name="Li F.W."/>
            <person name="Perroud P.F."/>
            <person name="Phillips J."/>
            <person name="Ranjan P."/>
            <person name="Rokshar D.S."/>
            <person name="Rothfels C.J."/>
            <person name="Schneider L."/>
            <person name="Shu S."/>
            <person name="Stevenson D.W."/>
            <person name="Thummler F."/>
            <person name="Tillich M."/>
            <person name="Villarreal Aguilar J.C."/>
            <person name="Widiez T."/>
            <person name="Wong G.K."/>
            <person name="Wymore A."/>
            <person name="Zhang Y."/>
            <person name="Zimmer A.D."/>
            <person name="Quatrano R.S."/>
            <person name="Mayer K.F.X."/>
            <person name="Goodstein D."/>
            <person name="Casacuberta J.M."/>
            <person name="Vandepoele K."/>
            <person name="Reski R."/>
            <person name="Cuming A.C."/>
            <person name="Tuskan G.A."/>
            <person name="Maumus F."/>
            <person name="Salse J."/>
            <person name="Schmutz J."/>
            <person name="Rensing S.A."/>
        </authorList>
    </citation>
    <scope>NUCLEOTIDE SEQUENCE [LARGE SCALE GENOMIC DNA]</scope>
    <source>
        <strain evidence="2 3">cv. Gransden 2004</strain>
    </source>
</reference>
<organism evidence="1">
    <name type="scientific">Physcomitrium patens</name>
    <name type="common">Spreading-leaved earth moss</name>
    <name type="synonym">Physcomitrella patens</name>
    <dbReference type="NCBI Taxonomy" id="3218"/>
    <lineage>
        <taxon>Eukaryota</taxon>
        <taxon>Viridiplantae</taxon>
        <taxon>Streptophyta</taxon>
        <taxon>Embryophyta</taxon>
        <taxon>Bryophyta</taxon>
        <taxon>Bryophytina</taxon>
        <taxon>Bryopsida</taxon>
        <taxon>Funariidae</taxon>
        <taxon>Funariales</taxon>
        <taxon>Funariaceae</taxon>
        <taxon>Physcomitrium</taxon>
    </lineage>
</organism>
<gene>
    <name evidence="1" type="ORF">PHYPA_029548</name>
</gene>
<reference evidence="2" key="3">
    <citation type="submission" date="2020-12" db="UniProtKB">
        <authorList>
            <consortium name="EnsemblPlants"/>
        </authorList>
    </citation>
    <scope>IDENTIFICATION</scope>
</reference>
<evidence type="ECO:0000313" key="1">
    <source>
        <dbReference type="EMBL" id="PNR27396.1"/>
    </source>
</evidence>
<dbReference type="Proteomes" id="UP000006727">
    <property type="component" value="Chromosome 25"/>
</dbReference>
<dbReference type="EMBL" id="ABEU02000025">
    <property type="protein sequence ID" value="PNR27396.1"/>
    <property type="molecule type" value="Genomic_DNA"/>
</dbReference>
<keyword evidence="3" id="KW-1185">Reference proteome</keyword>
<reference evidence="1 3" key="1">
    <citation type="journal article" date="2008" name="Science">
        <title>The Physcomitrella genome reveals evolutionary insights into the conquest of land by plants.</title>
        <authorList>
            <person name="Rensing S."/>
            <person name="Lang D."/>
            <person name="Zimmer A."/>
            <person name="Terry A."/>
            <person name="Salamov A."/>
            <person name="Shapiro H."/>
            <person name="Nishiyama T."/>
            <person name="Perroud P.-F."/>
            <person name="Lindquist E."/>
            <person name="Kamisugi Y."/>
            <person name="Tanahashi T."/>
            <person name="Sakakibara K."/>
            <person name="Fujita T."/>
            <person name="Oishi K."/>
            <person name="Shin-I T."/>
            <person name="Kuroki Y."/>
            <person name="Toyoda A."/>
            <person name="Suzuki Y."/>
            <person name="Hashimoto A."/>
            <person name="Yamaguchi K."/>
            <person name="Sugano A."/>
            <person name="Kohara Y."/>
            <person name="Fujiyama A."/>
            <person name="Anterola A."/>
            <person name="Aoki S."/>
            <person name="Ashton N."/>
            <person name="Barbazuk W.B."/>
            <person name="Barker E."/>
            <person name="Bennetzen J."/>
            <person name="Bezanilla M."/>
            <person name="Blankenship R."/>
            <person name="Cho S.H."/>
            <person name="Dutcher S."/>
            <person name="Estelle M."/>
            <person name="Fawcett J.A."/>
            <person name="Gundlach H."/>
            <person name="Hanada K."/>
            <person name="Heyl A."/>
            <person name="Hicks K.A."/>
            <person name="Hugh J."/>
            <person name="Lohr M."/>
            <person name="Mayer K."/>
            <person name="Melkozernov A."/>
            <person name="Murata T."/>
            <person name="Nelson D."/>
            <person name="Pils B."/>
            <person name="Prigge M."/>
            <person name="Reiss B."/>
            <person name="Renner T."/>
            <person name="Rombauts S."/>
            <person name="Rushton P."/>
            <person name="Sanderfoot A."/>
            <person name="Schween G."/>
            <person name="Shiu S.-H."/>
            <person name="Stueber K."/>
            <person name="Theodoulou F.L."/>
            <person name="Tu H."/>
            <person name="Van de Peer Y."/>
            <person name="Verrier P.J."/>
            <person name="Waters E."/>
            <person name="Wood A."/>
            <person name="Yang L."/>
            <person name="Cove D."/>
            <person name="Cuming A."/>
            <person name="Hasebe M."/>
            <person name="Lucas S."/>
            <person name="Mishler D.B."/>
            <person name="Reski R."/>
            <person name="Grigoriev I."/>
            <person name="Quatrano R.S."/>
            <person name="Boore J.L."/>
        </authorList>
    </citation>
    <scope>NUCLEOTIDE SEQUENCE [LARGE SCALE GENOMIC DNA]</scope>
    <source>
        <strain evidence="2 3">cv. Gransden 2004</strain>
    </source>
</reference>
<sequence>MTRIVCRCLASFNSVTSELVYRAFSILVEPDSEGESFCRGLSAM</sequence>
<dbReference type="InParanoid" id="A0A2K1IDP7"/>
<dbReference type="AlphaFoldDB" id="A0A2K1IDP7"/>